<evidence type="ECO:0000256" key="2">
    <source>
        <dbReference type="ARBA" id="ARBA00022723"/>
    </source>
</evidence>
<protein>
    <submittedName>
        <fullName evidence="6">Sorbitol dehydrogenase</fullName>
    </submittedName>
</protein>
<evidence type="ECO:0000256" key="3">
    <source>
        <dbReference type="ARBA" id="ARBA00022833"/>
    </source>
</evidence>
<dbReference type="RefSeq" id="WP_009449338.1">
    <property type="nucleotide sequence ID" value="NZ_AMSI01000001.1"/>
</dbReference>
<evidence type="ECO:0000256" key="4">
    <source>
        <dbReference type="ARBA" id="ARBA00023002"/>
    </source>
</evidence>
<dbReference type="EMBL" id="AMSI01000001">
    <property type="protein sequence ID" value="EKF44259.1"/>
    <property type="molecule type" value="Genomic_DNA"/>
</dbReference>
<sequence>MLALRKAKPAFGAELADLPVPVHPPERGSVRIRVGAAGICGSDLHAYEWTGGYQFMERLMPLTLGHEFAGTVVEAGNGVSALAIGDRVVCWPTIFCGSCVGCIAGRPEECRSRRVIGLHCDGGFAEFVDVPEANCFRLPDEVPMDVAALAEPLAVSVNAVDLAEVEPGDAVVVLGPGPIGMAAAWVAQQRGADVLLAGFKDDARLDCARRLGLIRTADLASETLDAAVARVFGREADRVIEATGHAASVSDGLSVLRPRGIVVVAGIHHEACELDLTRFVREKKQLRGAHDTTERAFREAISLLVAHGPQLAPMISLRAPLSQAEGAFEKARSRTAVKVLLLPQTPSDEDLV</sequence>
<dbReference type="Gene3D" id="3.40.50.720">
    <property type="entry name" value="NAD(P)-binding Rossmann-like Domain"/>
    <property type="match status" value="1"/>
</dbReference>
<gene>
    <name evidence="6" type="ORF">NA8A_00915</name>
</gene>
<dbReference type="PROSITE" id="PS00059">
    <property type="entry name" value="ADH_ZINC"/>
    <property type="match status" value="1"/>
</dbReference>
<dbReference type="InterPro" id="IPR002328">
    <property type="entry name" value="ADH_Zn_CS"/>
</dbReference>
<keyword evidence="2" id="KW-0479">Metal-binding</keyword>
<evidence type="ECO:0000313" key="7">
    <source>
        <dbReference type="Proteomes" id="UP000007374"/>
    </source>
</evidence>
<keyword evidence="3" id="KW-0862">Zinc</keyword>
<dbReference type="GO" id="GO:0008270">
    <property type="term" value="F:zinc ion binding"/>
    <property type="evidence" value="ECO:0007669"/>
    <property type="project" value="InterPro"/>
</dbReference>
<evidence type="ECO:0000313" key="6">
    <source>
        <dbReference type="EMBL" id="EKF44259.1"/>
    </source>
</evidence>
<dbReference type="STRING" id="721133.SAMN05216176_102184"/>
<reference evidence="6 7" key="1">
    <citation type="journal article" date="2012" name="J. Bacteriol.">
        <title>Genome Sequence of Nitratireductor indicus Type Strain C115.</title>
        <authorList>
            <person name="Lai Q."/>
            <person name="Li G."/>
            <person name="Yu Z."/>
            <person name="Shao Z."/>
        </authorList>
    </citation>
    <scope>NUCLEOTIDE SEQUENCE [LARGE SCALE GENOMIC DNA]</scope>
    <source>
        <strain evidence="6 7">C115</strain>
    </source>
</reference>
<dbReference type="OrthoDB" id="9809185at2"/>
<name>K2P2C1_9HYPH</name>
<dbReference type="SUPFAM" id="SSF51735">
    <property type="entry name" value="NAD(P)-binding Rossmann-fold domains"/>
    <property type="match status" value="1"/>
</dbReference>
<dbReference type="InterPro" id="IPR036291">
    <property type="entry name" value="NAD(P)-bd_dom_sf"/>
</dbReference>
<accession>K2P2C1</accession>
<dbReference type="AlphaFoldDB" id="K2P2C1"/>
<feature type="domain" description="Enoyl reductase (ER)" evidence="5">
    <location>
        <begin position="12"/>
        <end position="341"/>
    </location>
</feature>
<dbReference type="PANTHER" id="PTHR43401">
    <property type="entry name" value="L-THREONINE 3-DEHYDROGENASE"/>
    <property type="match status" value="1"/>
</dbReference>
<dbReference type="PATRIC" id="fig|1231190.3.peg.196"/>
<dbReference type="SMART" id="SM00829">
    <property type="entry name" value="PKS_ER"/>
    <property type="match status" value="1"/>
</dbReference>
<dbReference type="Pfam" id="PF08240">
    <property type="entry name" value="ADH_N"/>
    <property type="match status" value="1"/>
</dbReference>
<dbReference type="GO" id="GO:0016616">
    <property type="term" value="F:oxidoreductase activity, acting on the CH-OH group of donors, NAD or NADP as acceptor"/>
    <property type="evidence" value="ECO:0007669"/>
    <property type="project" value="UniProtKB-ARBA"/>
</dbReference>
<proteinExistence type="predicted"/>
<organism evidence="6 7">
    <name type="scientific">Nitratireductor indicus C115</name>
    <dbReference type="NCBI Taxonomy" id="1231190"/>
    <lineage>
        <taxon>Bacteria</taxon>
        <taxon>Pseudomonadati</taxon>
        <taxon>Pseudomonadota</taxon>
        <taxon>Alphaproteobacteria</taxon>
        <taxon>Hyphomicrobiales</taxon>
        <taxon>Phyllobacteriaceae</taxon>
        <taxon>Nitratireductor</taxon>
    </lineage>
</organism>
<dbReference type="Pfam" id="PF16912">
    <property type="entry name" value="Glu_dehyd_C"/>
    <property type="match status" value="1"/>
</dbReference>
<dbReference type="SUPFAM" id="SSF50129">
    <property type="entry name" value="GroES-like"/>
    <property type="match status" value="1"/>
</dbReference>
<dbReference type="Gene3D" id="3.90.180.10">
    <property type="entry name" value="Medium-chain alcohol dehydrogenases, catalytic domain"/>
    <property type="match status" value="1"/>
</dbReference>
<dbReference type="PANTHER" id="PTHR43401:SF2">
    <property type="entry name" value="L-THREONINE 3-DEHYDROGENASE"/>
    <property type="match status" value="1"/>
</dbReference>
<comment type="cofactor">
    <cofactor evidence="1">
        <name>Zn(2+)</name>
        <dbReference type="ChEBI" id="CHEBI:29105"/>
    </cofactor>
</comment>
<dbReference type="InterPro" id="IPR050129">
    <property type="entry name" value="Zn_alcohol_dh"/>
</dbReference>
<comment type="caution">
    <text evidence="6">The sequence shown here is derived from an EMBL/GenBank/DDBJ whole genome shotgun (WGS) entry which is preliminary data.</text>
</comment>
<keyword evidence="4" id="KW-0560">Oxidoreductase</keyword>
<dbReference type="InterPro" id="IPR031640">
    <property type="entry name" value="Glu_dehyd_C"/>
</dbReference>
<dbReference type="InterPro" id="IPR020843">
    <property type="entry name" value="ER"/>
</dbReference>
<keyword evidence="7" id="KW-1185">Reference proteome</keyword>
<evidence type="ECO:0000256" key="1">
    <source>
        <dbReference type="ARBA" id="ARBA00001947"/>
    </source>
</evidence>
<dbReference type="eggNOG" id="COG1063">
    <property type="taxonomic scope" value="Bacteria"/>
</dbReference>
<dbReference type="Proteomes" id="UP000007374">
    <property type="component" value="Unassembled WGS sequence"/>
</dbReference>
<dbReference type="InterPro" id="IPR011032">
    <property type="entry name" value="GroES-like_sf"/>
</dbReference>
<dbReference type="InterPro" id="IPR013154">
    <property type="entry name" value="ADH-like_N"/>
</dbReference>
<evidence type="ECO:0000259" key="5">
    <source>
        <dbReference type="SMART" id="SM00829"/>
    </source>
</evidence>